<dbReference type="HOGENOM" id="CLU_018153_2_1_1"/>
<keyword evidence="3" id="KW-1185">Reference proteome</keyword>
<reference evidence="2 3" key="1">
    <citation type="journal article" date="2010" name="Science">
        <title>Genome expansion and gene loss in powdery mildew fungi reveal tradeoffs in extreme parasitism.</title>
        <authorList>
            <person name="Spanu P.D."/>
            <person name="Abbott J.C."/>
            <person name="Amselem J."/>
            <person name="Burgis T.A."/>
            <person name="Soanes D.M."/>
            <person name="Stueber K."/>
            <person name="Ver Loren van Themaat E."/>
            <person name="Brown J.K.M."/>
            <person name="Butcher S.A."/>
            <person name="Gurr S.J."/>
            <person name="Lebrun M.-H."/>
            <person name="Ridout C.J."/>
            <person name="Schulze-Lefert P."/>
            <person name="Talbot N.J."/>
            <person name="Ahmadinejad N."/>
            <person name="Ametz C."/>
            <person name="Barton G.R."/>
            <person name="Benjdia M."/>
            <person name="Bidzinski P."/>
            <person name="Bindschedler L.V."/>
            <person name="Both M."/>
            <person name="Brewer M.T."/>
            <person name="Cadle-Davidson L."/>
            <person name="Cadle-Davidson M.M."/>
            <person name="Collemare J."/>
            <person name="Cramer R."/>
            <person name="Frenkel O."/>
            <person name="Godfrey D."/>
            <person name="Harriman J."/>
            <person name="Hoede C."/>
            <person name="King B.C."/>
            <person name="Klages S."/>
            <person name="Kleemann J."/>
            <person name="Knoll D."/>
            <person name="Koti P.S."/>
            <person name="Kreplak J."/>
            <person name="Lopez-Ruiz F.J."/>
            <person name="Lu X."/>
            <person name="Maekawa T."/>
            <person name="Mahanil S."/>
            <person name="Micali C."/>
            <person name="Milgroom M.G."/>
            <person name="Montana G."/>
            <person name="Noir S."/>
            <person name="O'Connell R.J."/>
            <person name="Oberhaensli S."/>
            <person name="Parlange F."/>
            <person name="Pedersen C."/>
            <person name="Quesneville H."/>
            <person name="Reinhardt R."/>
            <person name="Rott M."/>
            <person name="Sacristan S."/>
            <person name="Schmidt S.M."/>
            <person name="Schoen M."/>
            <person name="Skamnioti P."/>
            <person name="Sommer H."/>
            <person name="Stephens A."/>
            <person name="Takahara H."/>
            <person name="Thordal-Christensen H."/>
            <person name="Vigouroux M."/>
            <person name="Wessling R."/>
            <person name="Wicker T."/>
            <person name="Panstruga R."/>
        </authorList>
    </citation>
    <scope>NUCLEOTIDE SEQUENCE [LARGE SCALE GENOMIC DNA]</scope>
    <source>
        <strain evidence="2">DH14</strain>
    </source>
</reference>
<comment type="caution">
    <text evidence="2">The sequence shown here is derived from an EMBL/GenBank/DDBJ whole genome shotgun (WGS) entry which is preliminary data.</text>
</comment>
<organism evidence="2 3">
    <name type="scientific">Blumeria graminis f. sp. hordei (strain DH14)</name>
    <name type="common">Barley powdery mildew</name>
    <name type="synonym">Oidium monilioides f. sp. hordei</name>
    <dbReference type="NCBI Taxonomy" id="546991"/>
    <lineage>
        <taxon>Eukaryota</taxon>
        <taxon>Fungi</taxon>
        <taxon>Dikarya</taxon>
        <taxon>Ascomycota</taxon>
        <taxon>Pezizomycotina</taxon>
        <taxon>Leotiomycetes</taxon>
        <taxon>Erysiphales</taxon>
        <taxon>Erysiphaceae</taxon>
        <taxon>Blumeria</taxon>
        <taxon>Blumeria hordei</taxon>
    </lineage>
</organism>
<dbReference type="Proteomes" id="UP000015441">
    <property type="component" value="Unassembled WGS sequence"/>
</dbReference>
<accession>N1J6I3</accession>
<evidence type="ECO:0000313" key="2">
    <source>
        <dbReference type="EMBL" id="CCU75700.1"/>
    </source>
</evidence>
<evidence type="ECO:0000313" key="3">
    <source>
        <dbReference type="Proteomes" id="UP000015441"/>
    </source>
</evidence>
<protein>
    <submittedName>
        <fullName evidence="2">EKA-like protein</fullName>
    </submittedName>
</protein>
<sequence>MEGLESSRWNISEPKDGQVSETPVIIVMRKIAVPAINRTVNANSKKADEVTSTTAPQNTIPRTSGNNQTSCSNSNSKNTATCPPELRAILDAEEQRAAQTAFNLTICIAAINGVEIALVPLSEGPSVQFTDSMKV</sequence>
<dbReference type="AlphaFoldDB" id="N1J6I3"/>
<name>N1J6I3_BLUG1</name>
<proteinExistence type="predicted"/>
<dbReference type="InParanoid" id="N1J6I3"/>
<gene>
    <name evidence="2" type="ORF">BGHDH14_bgh03245</name>
</gene>
<dbReference type="OrthoDB" id="3611605at2759"/>
<evidence type="ECO:0000256" key="1">
    <source>
        <dbReference type="SAM" id="MobiDB-lite"/>
    </source>
</evidence>
<dbReference type="EMBL" id="CAUH01001595">
    <property type="protein sequence ID" value="CCU75700.1"/>
    <property type="molecule type" value="Genomic_DNA"/>
</dbReference>
<feature type="region of interest" description="Disordered" evidence="1">
    <location>
        <begin position="42"/>
        <end position="80"/>
    </location>
</feature>